<dbReference type="GeneID" id="92084323"/>
<gene>
    <name evidence="2" type="ORF">PG986_015039</name>
</gene>
<feature type="compositionally biased region" description="Low complexity" evidence="1">
    <location>
        <begin position="93"/>
        <end position="108"/>
    </location>
</feature>
<reference evidence="2 3" key="1">
    <citation type="submission" date="2023-01" db="EMBL/GenBank/DDBJ databases">
        <title>Analysis of 21 Apiospora genomes using comparative genomics revels a genus with tremendous synthesis potential of carbohydrate active enzymes and secondary metabolites.</title>
        <authorList>
            <person name="Sorensen T."/>
        </authorList>
    </citation>
    <scope>NUCLEOTIDE SEQUENCE [LARGE SCALE GENOMIC DNA]</scope>
    <source>
        <strain evidence="2 3">CBS 24483</strain>
    </source>
</reference>
<feature type="compositionally biased region" description="Basic and acidic residues" evidence="1">
    <location>
        <begin position="24"/>
        <end position="73"/>
    </location>
</feature>
<name>A0ABR1PRF2_9PEZI</name>
<protein>
    <submittedName>
        <fullName evidence="2">Uncharacterized protein</fullName>
    </submittedName>
</protein>
<feature type="compositionally biased region" description="Basic and acidic residues" evidence="1">
    <location>
        <begin position="110"/>
        <end position="130"/>
    </location>
</feature>
<keyword evidence="3" id="KW-1185">Reference proteome</keyword>
<feature type="region of interest" description="Disordered" evidence="1">
    <location>
        <begin position="1"/>
        <end position="154"/>
    </location>
</feature>
<evidence type="ECO:0000313" key="2">
    <source>
        <dbReference type="EMBL" id="KAK7936601.1"/>
    </source>
</evidence>
<organism evidence="2 3">
    <name type="scientific">Apiospora aurea</name>
    <dbReference type="NCBI Taxonomy" id="335848"/>
    <lineage>
        <taxon>Eukaryota</taxon>
        <taxon>Fungi</taxon>
        <taxon>Dikarya</taxon>
        <taxon>Ascomycota</taxon>
        <taxon>Pezizomycotina</taxon>
        <taxon>Sordariomycetes</taxon>
        <taxon>Xylariomycetidae</taxon>
        <taxon>Amphisphaeriales</taxon>
        <taxon>Apiosporaceae</taxon>
        <taxon>Apiospora</taxon>
    </lineage>
</organism>
<proteinExistence type="predicted"/>
<dbReference type="EMBL" id="JAQQWE010000011">
    <property type="protein sequence ID" value="KAK7936601.1"/>
    <property type="molecule type" value="Genomic_DNA"/>
</dbReference>
<comment type="caution">
    <text evidence="2">The sequence shown here is derived from an EMBL/GenBank/DDBJ whole genome shotgun (WGS) entry which is preliminary data.</text>
</comment>
<evidence type="ECO:0000313" key="3">
    <source>
        <dbReference type="Proteomes" id="UP001391051"/>
    </source>
</evidence>
<dbReference type="RefSeq" id="XP_066692350.1">
    <property type="nucleotide sequence ID" value="XM_066851261.1"/>
</dbReference>
<evidence type="ECO:0000256" key="1">
    <source>
        <dbReference type="SAM" id="MobiDB-lite"/>
    </source>
</evidence>
<dbReference type="Proteomes" id="UP001391051">
    <property type="component" value="Unassembled WGS sequence"/>
</dbReference>
<sequence>MTFLTVTTRDFLTPTANGGSSNRGDIRDRGRVGNGRDIELSRGPDHGGGDGHQRRLRDGGGGEDRRHDLDGHGRGHGGGGRRHGGGDGRHAGAEAGRGVLVRHAAGGRRVVRDDGGDGGRDGHALPEARRVLGVGDGGAARGRRRGYRRGGDGG</sequence>
<accession>A0ABR1PRF2</accession>
<feature type="compositionally biased region" description="Polar residues" evidence="1">
    <location>
        <begin position="1"/>
        <end position="23"/>
    </location>
</feature>